<evidence type="ECO:0000313" key="5">
    <source>
        <dbReference type="Proteomes" id="UP000254343"/>
    </source>
</evidence>
<dbReference type="GO" id="GO:0016491">
    <property type="term" value="F:oxidoreductase activity"/>
    <property type="evidence" value="ECO:0007669"/>
    <property type="project" value="UniProtKB-KW"/>
</dbReference>
<accession>A0A380WBG6</accession>
<evidence type="ECO:0000256" key="1">
    <source>
        <dbReference type="ARBA" id="ARBA00022630"/>
    </source>
</evidence>
<dbReference type="Gene3D" id="3.30.465.10">
    <property type="match status" value="1"/>
</dbReference>
<keyword evidence="1" id="KW-0285">Flavoprotein</keyword>
<dbReference type="InterPro" id="IPR016166">
    <property type="entry name" value="FAD-bd_PCMH"/>
</dbReference>
<dbReference type="EMBL" id="UIGB01000001">
    <property type="protein sequence ID" value="SUU86291.1"/>
    <property type="molecule type" value="Genomic_DNA"/>
</dbReference>
<dbReference type="InterPro" id="IPR016169">
    <property type="entry name" value="FAD-bd_PCMH_sub2"/>
</dbReference>
<keyword evidence="4" id="KW-0560">Oxidoreductase</keyword>
<dbReference type="PANTHER" id="PTHR11748">
    <property type="entry name" value="D-LACTATE DEHYDROGENASE"/>
    <property type="match status" value="1"/>
</dbReference>
<dbReference type="Proteomes" id="UP000254343">
    <property type="component" value="Unassembled WGS sequence"/>
</dbReference>
<dbReference type="AlphaFoldDB" id="A0A380WBG6"/>
<feature type="domain" description="FAD-binding PCMH-type" evidence="3">
    <location>
        <begin position="1"/>
        <end position="183"/>
    </location>
</feature>
<dbReference type="Pfam" id="PF01565">
    <property type="entry name" value="FAD_binding_4"/>
    <property type="match status" value="1"/>
</dbReference>
<dbReference type="GO" id="GO:0071949">
    <property type="term" value="F:FAD binding"/>
    <property type="evidence" value="ECO:0007669"/>
    <property type="project" value="InterPro"/>
</dbReference>
<protein>
    <submittedName>
        <fullName evidence="4">Uncharacterized FAD-linked oxidoreductase Rv2280</fullName>
        <ecNumber evidence="4">1.-.-.-</ecNumber>
    </submittedName>
</protein>
<sequence>MVETLKVRDAKDVETAVREAIAAEQPLEIVGHGSKRDIGQPVTTNAVLDLSALNAVTSYEPHELIVTVQAGAPVADVIAMMDAKNQEFAFEPMDASVLLGSALGQGTIGGMIASGLSGPRRIRSGGVRDHLLGGNAVSGFGDSFVAGSRVVKNVTGYDISKLLAGSWGTLAVLTEATIKLVPKAEAQATLVLRGLDDATANRAMTKALGSSFDVSGAAHLPVSNLQVLDGALAKAGAPQQALTLVRVEGIDVSVADRSRSLATLLTSFGAVEMINDDESAAIWAALRDVAPFAAASPLGGYAVWRIVCPPTAGAALGTALRRETGGEVTYDWGGGLIWAAVPPATDAHAATVRAHTEAAGGHAMLLRAPKDVRAATDVFHPQAPGVAALSRRLKHSFDPRHILNRGRMRRDDNP</sequence>
<gene>
    <name evidence="4" type="ORF">NCTC12722_03515</name>
</gene>
<evidence type="ECO:0000256" key="2">
    <source>
        <dbReference type="ARBA" id="ARBA00022827"/>
    </source>
</evidence>
<reference evidence="4 5" key="1">
    <citation type="submission" date="2018-06" db="EMBL/GenBank/DDBJ databases">
        <authorList>
            <consortium name="Pathogen Informatics"/>
            <person name="Doyle S."/>
        </authorList>
    </citation>
    <scope>NUCLEOTIDE SEQUENCE [LARGE SCALE GENOMIC DNA]</scope>
    <source>
        <strain evidence="4 5">NCTC12722</strain>
    </source>
</reference>
<evidence type="ECO:0000259" key="3">
    <source>
        <dbReference type="PROSITE" id="PS51387"/>
    </source>
</evidence>
<organism evidence="4 5">
    <name type="scientific">Afipia felis</name>
    <name type="common">Cat scratch disease bacillus</name>
    <dbReference type="NCBI Taxonomy" id="1035"/>
    <lineage>
        <taxon>Bacteria</taxon>
        <taxon>Pseudomonadati</taxon>
        <taxon>Pseudomonadota</taxon>
        <taxon>Alphaproteobacteria</taxon>
        <taxon>Hyphomicrobiales</taxon>
        <taxon>Nitrobacteraceae</taxon>
        <taxon>Afipia</taxon>
    </lineage>
</organism>
<dbReference type="InterPro" id="IPR016164">
    <property type="entry name" value="FAD-linked_Oxase-like_C"/>
</dbReference>
<dbReference type="PANTHER" id="PTHR11748:SF103">
    <property type="entry name" value="GLYCOLATE OXIDASE SUBUNIT GLCE"/>
    <property type="match status" value="1"/>
</dbReference>
<dbReference type="SUPFAM" id="SSF56176">
    <property type="entry name" value="FAD-binding/transporter-associated domain-like"/>
    <property type="match status" value="1"/>
</dbReference>
<dbReference type="EC" id="1.-.-.-" evidence="4"/>
<evidence type="ECO:0000313" key="4">
    <source>
        <dbReference type="EMBL" id="SUU86291.1"/>
    </source>
</evidence>
<name>A0A380WBG6_AFIFE</name>
<proteinExistence type="predicted"/>
<dbReference type="SUPFAM" id="SSF55103">
    <property type="entry name" value="FAD-linked oxidases, C-terminal domain"/>
    <property type="match status" value="1"/>
</dbReference>
<dbReference type="InterPro" id="IPR036318">
    <property type="entry name" value="FAD-bd_PCMH-like_sf"/>
</dbReference>
<dbReference type="OrthoDB" id="9811557at2"/>
<dbReference type="PROSITE" id="PS51387">
    <property type="entry name" value="FAD_PCMH"/>
    <property type="match status" value="1"/>
</dbReference>
<dbReference type="RefSeq" id="WP_002717116.1">
    <property type="nucleotide sequence ID" value="NZ_UFSI01000001.1"/>
</dbReference>
<keyword evidence="2" id="KW-0274">FAD</keyword>
<dbReference type="InterPro" id="IPR006094">
    <property type="entry name" value="Oxid_FAD_bind_N"/>
</dbReference>